<protein>
    <recommendedName>
        <fullName evidence="1">Rhodanese domain-containing protein</fullName>
    </recommendedName>
</protein>
<gene>
    <name evidence="2" type="ORF">QYE76_020457</name>
</gene>
<sequence>MASASKEDQVSATPSIDAGVARTLLSSGSGGHAYIDVRLPEDFDKEHAAGARNVPYYLAVTPQGKEKNPRFVEEVAAIYGKEQHLIVGCHTGVRSKLATVDLVNAGYENARSLQGGYVAYLQSASPPDQQ</sequence>
<keyword evidence="3" id="KW-1185">Reference proteome</keyword>
<dbReference type="Gene3D" id="3.40.250.10">
    <property type="entry name" value="Rhodanese-like domain"/>
    <property type="match status" value="1"/>
</dbReference>
<dbReference type="PANTHER" id="PTHR44542">
    <property type="entry name" value="THIOSULFATE SULFURTRANSFERASE 18"/>
    <property type="match status" value="1"/>
</dbReference>
<dbReference type="EMBL" id="JAUUTY010000006">
    <property type="protein sequence ID" value="KAK1614940.1"/>
    <property type="molecule type" value="Genomic_DNA"/>
</dbReference>
<feature type="domain" description="Rhodanese" evidence="1">
    <location>
        <begin position="28"/>
        <end position="129"/>
    </location>
</feature>
<dbReference type="PROSITE" id="PS50206">
    <property type="entry name" value="RHODANESE_3"/>
    <property type="match status" value="1"/>
</dbReference>
<dbReference type="PANTHER" id="PTHR44542:SF22">
    <property type="entry name" value="RHODANESE DOMAIN-CONTAINING PROTEIN"/>
    <property type="match status" value="1"/>
</dbReference>
<reference evidence="2" key="1">
    <citation type="submission" date="2023-07" db="EMBL/GenBank/DDBJ databases">
        <title>A chromosome-level genome assembly of Lolium multiflorum.</title>
        <authorList>
            <person name="Chen Y."/>
            <person name="Copetti D."/>
            <person name="Kolliker R."/>
            <person name="Studer B."/>
        </authorList>
    </citation>
    <scope>NUCLEOTIDE SEQUENCE</scope>
    <source>
        <strain evidence="2">02402/16</strain>
        <tissue evidence="2">Leaf</tissue>
    </source>
</reference>
<accession>A0AAD8R4V2</accession>
<dbReference type="SMART" id="SM00450">
    <property type="entry name" value="RHOD"/>
    <property type="match status" value="1"/>
</dbReference>
<dbReference type="SUPFAM" id="SSF52821">
    <property type="entry name" value="Rhodanese/Cell cycle control phosphatase"/>
    <property type="match status" value="1"/>
</dbReference>
<organism evidence="2 3">
    <name type="scientific">Lolium multiflorum</name>
    <name type="common">Italian ryegrass</name>
    <name type="synonym">Lolium perenne subsp. multiflorum</name>
    <dbReference type="NCBI Taxonomy" id="4521"/>
    <lineage>
        <taxon>Eukaryota</taxon>
        <taxon>Viridiplantae</taxon>
        <taxon>Streptophyta</taxon>
        <taxon>Embryophyta</taxon>
        <taxon>Tracheophyta</taxon>
        <taxon>Spermatophyta</taxon>
        <taxon>Magnoliopsida</taxon>
        <taxon>Liliopsida</taxon>
        <taxon>Poales</taxon>
        <taxon>Poaceae</taxon>
        <taxon>BOP clade</taxon>
        <taxon>Pooideae</taxon>
        <taxon>Poodae</taxon>
        <taxon>Poeae</taxon>
        <taxon>Poeae Chloroplast Group 2 (Poeae type)</taxon>
        <taxon>Loliodinae</taxon>
        <taxon>Loliinae</taxon>
        <taxon>Lolium</taxon>
    </lineage>
</organism>
<dbReference type="GO" id="GO:0003824">
    <property type="term" value="F:catalytic activity"/>
    <property type="evidence" value="ECO:0007669"/>
    <property type="project" value="InterPro"/>
</dbReference>
<dbReference type="InterPro" id="IPR044684">
    <property type="entry name" value="STR17/STR18/HARC1-like"/>
</dbReference>
<dbReference type="AlphaFoldDB" id="A0AAD8R4V2"/>
<comment type="caution">
    <text evidence="2">The sequence shown here is derived from an EMBL/GenBank/DDBJ whole genome shotgun (WGS) entry which is preliminary data.</text>
</comment>
<proteinExistence type="predicted"/>
<dbReference type="CDD" id="cd00158">
    <property type="entry name" value="RHOD"/>
    <property type="match status" value="1"/>
</dbReference>
<dbReference type="InterPro" id="IPR036873">
    <property type="entry name" value="Rhodanese-like_dom_sf"/>
</dbReference>
<name>A0AAD8R4V2_LOLMU</name>
<evidence type="ECO:0000313" key="3">
    <source>
        <dbReference type="Proteomes" id="UP001231189"/>
    </source>
</evidence>
<dbReference type="Proteomes" id="UP001231189">
    <property type="component" value="Unassembled WGS sequence"/>
</dbReference>
<dbReference type="InterPro" id="IPR001763">
    <property type="entry name" value="Rhodanese-like_dom"/>
</dbReference>
<dbReference type="Pfam" id="PF00581">
    <property type="entry name" value="Rhodanese"/>
    <property type="match status" value="1"/>
</dbReference>
<evidence type="ECO:0000259" key="1">
    <source>
        <dbReference type="PROSITE" id="PS50206"/>
    </source>
</evidence>
<evidence type="ECO:0000313" key="2">
    <source>
        <dbReference type="EMBL" id="KAK1614940.1"/>
    </source>
</evidence>